<evidence type="ECO:0000313" key="3">
    <source>
        <dbReference type="Proteomes" id="UP000472268"/>
    </source>
</evidence>
<reference evidence="2" key="2">
    <citation type="submission" date="2025-08" db="UniProtKB">
        <authorList>
            <consortium name="Ensembl"/>
        </authorList>
    </citation>
    <scope>IDENTIFICATION</scope>
</reference>
<dbReference type="Ensembl" id="ENSSSUT00005021606.1">
    <property type="protein sequence ID" value="ENSSSUP00005018903.1"/>
    <property type="gene ID" value="ENSSSUG00005012211.1"/>
</dbReference>
<evidence type="ECO:0000313" key="2">
    <source>
        <dbReference type="Ensembl" id="ENSSSUP00005018903.1"/>
    </source>
</evidence>
<proteinExistence type="predicted"/>
<sequence length="102" mass="12008">MGQLTFTDVAVEFSQEEWEWLDPAQRALYKDVMLETYRNLVSLDGFAAFMVKELLPKKDINDGELYQSMILGRSESHGLDDFDFREIWGNMYEFESKCGYEE</sequence>
<dbReference type="InterPro" id="IPR001909">
    <property type="entry name" value="KRAB"/>
</dbReference>
<organism evidence="2 3">
    <name type="scientific">Suricata suricatta</name>
    <name type="common">Meerkat</name>
    <dbReference type="NCBI Taxonomy" id="37032"/>
    <lineage>
        <taxon>Eukaryota</taxon>
        <taxon>Metazoa</taxon>
        <taxon>Chordata</taxon>
        <taxon>Craniata</taxon>
        <taxon>Vertebrata</taxon>
        <taxon>Euteleostomi</taxon>
        <taxon>Mammalia</taxon>
        <taxon>Eutheria</taxon>
        <taxon>Laurasiatheria</taxon>
        <taxon>Carnivora</taxon>
        <taxon>Feliformia</taxon>
        <taxon>Herpestidae</taxon>
        <taxon>Suricata</taxon>
    </lineage>
</organism>
<dbReference type="Pfam" id="PF01352">
    <property type="entry name" value="KRAB"/>
    <property type="match status" value="1"/>
</dbReference>
<evidence type="ECO:0000259" key="1">
    <source>
        <dbReference type="PROSITE" id="PS50805"/>
    </source>
</evidence>
<dbReference type="InterPro" id="IPR036051">
    <property type="entry name" value="KRAB_dom_sf"/>
</dbReference>
<accession>A0A673U076</accession>
<dbReference type="SMART" id="SM00349">
    <property type="entry name" value="KRAB"/>
    <property type="match status" value="1"/>
</dbReference>
<dbReference type="InterPro" id="IPR050169">
    <property type="entry name" value="Krueppel_C2H2_ZnF"/>
</dbReference>
<reference evidence="2" key="3">
    <citation type="submission" date="2025-09" db="UniProtKB">
        <authorList>
            <consortium name="Ensembl"/>
        </authorList>
    </citation>
    <scope>IDENTIFICATION</scope>
</reference>
<dbReference type="OMA" id="HESRDIQ"/>
<dbReference type="PROSITE" id="PS50805">
    <property type="entry name" value="KRAB"/>
    <property type="match status" value="1"/>
</dbReference>
<dbReference type="PANTHER" id="PTHR23232">
    <property type="entry name" value="KRAB DOMAIN C2H2 ZINC FINGER"/>
    <property type="match status" value="1"/>
</dbReference>
<dbReference type="CDD" id="cd07765">
    <property type="entry name" value="KRAB_A-box"/>
    <property type="match status" value="1"/>
</dbReference>
<keyword evidence="3" id="KW-1185">Reference proteome</keyword>
<feature type="domain" description="KRAB" evidence="1">
    <location>
        <begin position="4"/>
        <end position="78"/>
    </location>
</feature>
<reference evidence="2 3" key="1">
    <citation type="submission" date="2019-05" db="EMBL/GenBank/DDBJ databases">
        <title>A Chromosome-scale Meerkat (S. suricatta) Genome Assembly.</title>
        <authorList>
            <person name="Dudchenko O."/>
            <person name="Lieberman Aiden E."/>
            <person name="Tung J."/>
            <person name="Barreiro L.B."/>
            <person name="Clutton-Brock T.H."/>
        </authorList>
    </citation>
    <scope>NUCLEOTIDE SEQUENCE [LARGE SCALE GENOMIC DNA]</scope>
</reference>
<dbReference type="PANTHER" id="PTHR23232:SF158">
    <property type="entry name" value="KRAB DOMAIN-CONTAINING PROTEIN 5"/>
    <property type="match status" value="1"/>
</dbReference>
<protein>
    <recommendedName>
        <fullName evidence="1">KRAB domain-containing protein</fullName>
    </recommendedName>
</protein>
<dbReference type="Gene3D" id="6.10.140.140">
    <property type="match status" value="1"/>
</dbReference>
<dbReference type="Proteomes" id="UP000472268">
    <property type="component" value="Chromosome 16"/>
</dbReference>
<name>A0A673U076_SURSU</name>
<dbReference type="GO" id="GO:0006355">
    <property type="term" value="P:regulation of DNA-templated transcription"/>
    <property type="evidence" value="ECO:0007669"/>
    <property type="project" value="InterPro"/>
</dbReference>
<dbReference type="SUPFAM" id="SSF109640">
    <property type="entry name" value="KRAB domain (Kruppel-associated box)"/>
    <property type="match status" value="1"/>
</dbReference>